<dbReference type="InterPro" id="IPR036390">
    <property type="entry name" value="WH_DNA-bd_sf"/>
</dbReference>
<evidence type="ECO:0000313" key="7">
    <source>
        <dbReference type="Proteomes" id="UP001330434"/>
    </source>
</evidence>
<keyword evidence="7" id="KW-1185">Reference proteome</keyword>
<dbReference type="InterPro" id="IPR036388">
    <property type="entry name" value="WH-like_DNA-bd_sf"/>
</dbReference>
<reference evidence="6 7" key="1">
    <citation type="journal article" date="2024" name="Environ. Microbiol.">
        <title>Novel evolutionary insights on the interactions of the Holosporales (Alphaproteobacteria) with eukaryotic hosts from comparative genomics.</title>
        <authorList>
            <person name="Giovannini M."/>
            <person name="Petroni G."/>
            <person name="Castelli M."/>
        </authorList>
    </citation>
    <scope>NUCLEOTIDE SEQUENCE [LARGE SCALE GENOMIC DNA]</scope>
    <source>
        <strain evidence="6 7">US_Bl 15I1</strain>
    </source>
</reference>
<dbReference type="InterPro" id="IPR000847">
    <property type="entry name" value="LysR_HTH_N"/>
</dbReference>
<feature type="domain" description="HTH lysR-type" evidence="5">
    <location>
        <begin position="1"/>
        <end position="58"/>
    </location>
</feature>
<dbReference type="CDD" id="cd08422">
    <property type="entry name" value="PBP2_CrgA_like"/>
    <property type="match status" value="1"/>
</dbReference>
<dbReference type="Gene3D" id="3.40.190.290">
    <property type="match status" value="1"/>
</dbReference>
<dbReference type="PANTHER" id="PTHR30537">
    <property type="entry name" value="HTH-TYPE TRANSCRIPTIONAL REGULATOR"/>
    <property type="match status" value="1"/>
</dbReference>
<dbReference type="PROSITE" id="PS50931">
    <property type="entry name" value="HTH_LYSR"/>
    <property type="match status" value="1"/>
</dbReference>
<evidence type="ECO:0000256" key="1">
    <source>
        <dbReference type="ARBA" id="ARBA00009437"/>
    </source>
</evidence>
<gene>
    <name evidence="6" type="ORF">Bealeia1_01682</name>
</gene>
<dbReference type="SUPFAM" id="SSF53850">
    <property type="entry name" value="Periplasmic binding protein-like II"/>
    <property type="match status" value="1"/>
</dbReference>
<dbReference type="Pfam" id="PF00126">
    <property type="entry name" value="HTH_1"/>
    <property type="match status" value="1"/>
</dbReference>
<protein>
    <submittedName>
        <fullName evidence="6">LysR family transcriptional regulator</fullName>
    </submittedName>
</protein>
<evidence type="ECO:0000256" key="3">
    <source>
        <dbReference type="ARBA" id="ARBA00023125"/>
    </source>
</evidence>
<sequence length="291" mass="32112">MDWDKLKVFFAVAEAGNFTKAAVKLSLSQSAISRQISSLEESLGAPLFYRHARGLFLTEQGEQLFKTAREVVVDLSMTEALITDKGDKIQGKLKITSSIGFGAIWLTPKIPEFLRRYPDLNLSFIFSDDVVDLSIHEADIALSSVFVPSESMYGRPFFKAPMGIYASREYLLAHGVPLKIEDLDQHQLVVFGDNSKIPSTDVNWLLSCGRAEGGTRVPYITINNLYGIGRAVEAGAGIACIPPYIASHCHGLIQVLPEVETPLVTFNFVCADILKGSPKIEALYQYLKEFS</sequence>
<dbReference type="SUPFAM" id="SSF46785">
    <property type="entry name" value="Winged helix' DNA-binding domain"/>
    <property type="match status" value="1"/>
</dbReference>
<accession>A0ABZ2C4R9</accession>
<keyword evidence="4" id="KW-0804">Transcription</keyword>
<dbReference type="EMBL" id="CP133270">
    <property type="protein sequence ID" value="WVX67476.1"/>
    <property type="molecule type" value="Genomic_DNA"/>
</dbReference>
<dbReference type="Gene3D" id="1.10.10.10">
    <property type="entry name" value="Winged helix-like DNA-binding domain superfamily/Winged helix DNA-binding domain"/>
    <property type="match status" value="1"/>
</dbReference>
<dbReference type="PRINTS" id="PR00039">
    <property type="entry name" value="HTHLYSR"/>
</dbReference>
<proteinExistence type="inferred from homology"/>
<dbReference type="PANTHER" id="PTHR30537:SF20">
    <property type="entry name" value="TRANSCRIPTIONAL REGULATORY PROTEIN"/>
    <property type="match status" value="1"/>
</dbReference>
<organism evidence="6 7">
    <name type="scientific">Candidatus Bealeia paramacronuclearis</name>
    <dbReference type="NCBI Taxonomy" id="1921001"/>
    <lineage>
        <taxon>Bacteria</taxon>
        <taxon>Pseudomonadati</taxon>
        <taxon>Pseudomonadota</taxon>
        <taxon>Alphaproteobacteria</taxon>
        <taxon>Holosporales</taxon>
        <taxon>Holosporaceae</taxon>
        <taxon>Candidatus Bealeia</taxon>
    </lineage>
</organism>
<keyword evidence="3" id="KW-0238">DNA-binding</keyword>
<dbReference type="RefSeq" id="WP_331256211.1">
    <property type="nucleotide sequence ID" value="NZ_CP133270.1"/>
</dbReference>
<dbReference type="Pfam" id="PF03466">
    <property type="entry name" value="LysR_substrate"/>
    <property type="match status" value="1"/>
</dbReference>
<dbReference type="InterPro" id="IPR005119">
    <property type="entry name" value="LysR_subst-bd"/>
</dbReference>
<name>A0ABZ2C4R9_9PROT</name>
<dbReference type="Proteomes" id="UP001330434">
    <property type="component" value="Chromosome"/>
</dbReference>
<evidence type="ECO:0000313" key="6">
    <source>
        <dbReference type="EMBL" id="WVX67476.1"/>
    </source>
</evidence>
<evidence type="ECO:0000256" key="2">
    <source>
        <dbReference type="ARBA" id="ARBA00023015"/>
    </source>
</evidence>
<evidence type="ECO:0000259" key="5">
    <source>
        <dbReference type="PROSITE" id="PS50931"/>
    </source>
</evidence>
<keyword evidence="2" id="KW-0805">Transcription regulation</keyword>
<evidence type="ECO:0000256" key="4">
    <source>
        <dbReference type="ARBA" id="ARBA00023163"/>
    </source>
</evidence>
<dbReference type="InterPro" id="IPR058163">
    <property type="entry name" value="LysR-type_TF_proteobact-type"/>
</dbReference>
<comment type="similarity">
    <text evidence="1">Belongs to the LysR transcriptional regulatory family.</text>
</comment>